<accession>A0A1G7D1N1</accession>
<dbReference type="RefSeq" id="WP_024481925.1">
    <property type="nucleotide sequence ID" value="NZ_FNBD01000001.1"/>
</dbReference>
<keyword evidence="2" id="KW-1185">Reference proteome</keyword>
<gene>
    <name evidence="1" type="ORF">SAMN04487992_101289</name>
</gene>
<dbReference type="Proteomes" id="UP000182114">
    <property type="component" value="Unassembled WGS sequence"/>
</dbReference>
<organism evidence="1 2">
    <name type="scientific">Cellulophaga baltica</name>
    <dbReference type="NCBI Taxonomy" id="76594"/>
    <lineage>
        <taxon>Bacteria</taxon>
        <taxon>Pseudomonadati</taxon>
        <taxon>Bacteroidota</taxon>
        <taxon>Flavobacteriia</taxon>
        <taxon>Flavobacteriales</taxon>
        <taxon>Flavobacteriaceae</taxon>
        <taxon>Cellulophaga</taxon>
    </lineage>
</organism>
<reference evidence="2" key="1">
    <citation type="submission" date="2016-10" db="EMBL/GenBank/DDBJ databases">
        <authorList>
            <person name="Varghese N."/>
            <person name="Submissions S."/>
        </authorList>
    </citation>
    <scope>NUCLEOTIDE SEQUENCE [LARGE SCALE GENOMIC DNA]</scope>
    <source>
        <strain evidence="2">DSM 24729</strain>
    </source>
</reference>
<dbReference type="eggNOG" id="ENOG50310RV">
    <property type="taxonomic scope" value="Bacteria"/>
</dbReference>
<evidence type="ECO:0000313" key="2">
    <source>
        <dbReference type="Proteomes" id="UP000182114"/>
    </source>
</evidence>
<evidence type="ECO:0000313" key="1">
    <source>
        <dbReference type="EMBL" id="SDE45421.1"/>
    </source>
</evidence>
<dbReference type="AlphaFoldDB" id="A0A1G7D1N1"/>
<name>A0A1G7D1N1_9FLAO</name>
<proteinExistence type="predicted"/>
<dbReference type="EMBL" id="FNBD01000001">
    <property type="protein sequence ID" value="SDE45421.1"/>
    <property type="molecule type" value="Genomic_DNA"/>
</dbReference>
<sequence length="154" mass="17194">MKLSTLLTFGLLFLGLNAAIAKARIPIPYGEAQKIIKITDLPDTEEFQLEDGRYFDIGKMYTISHIVWLPYSNTDAIITGYVDDETYVELSPEELKEIAALAKVEIPETVTASFFDRLGGKIILGLVGLVILYGIYASYFGKDEEEATEEKSEE</sequence>
<protein>
    <submittedName>
        <fullName evidence="1">Uncharacterized protein</fullName>
    </submittedName>
</protein>